<dbReference type="EMBL" id="JAVFKD010000015">
    <property type="protein sequence ID" value="KAK5989096.1"/>
    <property type="molecule type" value="Genomic_DNA"/>
</dbReference>
<feature type="region of interest" description="Disordered" evidence="5">
    <location>
        <begin position="1"/>
        <end position="42"/>
    </location>
</feature>
<organism evidence="7 8">
    <name type="scientific">Cladobotryum mycophilum</name>
    <dbReference type="NCBI Taxonomy" id="491253"/>
    <lineage>
        <taxon>Eukaryota</taxon>
        <taxon>Fungi</taxon>
        <taxon>Dikarya</taxon>
        <taxon>Ascomycota</taxon>
        <taxon>Pezizomycotina</taxon>
        <taxon>Sordariomycetes</taxon>
        <taxon>Hypocreomycetidae</taxon>
        <taxon>Hypocreales</taxon>
        <taxon>Hypocreaceae</taxon>
        <taxon>Cladobotryum</taxon>
    </lineage>
</organism>
<evidence type="ECO:0000256" key="4">
    <source>
        <dbReference type="PROSITE-ProRule" id="PRU01240"/>
    </source>
</evidence>
<protein>
    <submittedName>
        <fullName evidence="7">Subtilisin DY-like protein</fullName>
    </submittedName>
</protein>
<sequence>MTALVQPFEPPARSRTQQFLSEGDEHALKPRSRSPNADLDDIYSGMFGMNDAIDEDRDEDEDGDQGMRPYDITFAHHKICEYLEQNLLKMRVLHGHLELKIDVLSQPGSEGTFIHVLVDHMKKLLSDGKKKRYQNWRGAIQGIIPWVVFKHPHLLTWSDSSHTTAFETAFEKCIDVAYCILDLLLGEEIQGQIKMSCDRGSVDPCSMKSSHLLVLLFKSMAAGQQQWCAHDDRDKILECHRVLEASIQNSLNTKDDLKNNCLHYAIKEYLKPRLQDSKALEKLSTIIELIVQICPKALYETSMSGNTVYKELLSYDTASDVKDWPKNPRVPVLDILKKAIIGDPERQHSEKLKDLYPPGVTEHKICLDLGTSRPIGSKFIDAVIKQTFENINFETALSYICLPPRILSTAVNAQTETDTLATYERIFAFLRDRNVTKIFKVIVNDLAGRPHTDEMITKLIKGFDVEHWEWKKLDMNIETILEAAPNVKTVSLHSSGSYSALQGWASEDGLIKLQNGVETEKSLENYQKRFEGVFWKRFGSRSGLKLDVRTGNSITDEADNSVHQENRALARQEKVNHDWIRHMERFVQGLRNLVDEYDEQSVVSKLKVKVALIDDGIDPVKMRFKVADGRSFSEDEHASHDNYYVEAGPHGTVMASLINKMCPMVELYVAKIVPGNSGVIPPTAAAQAVNWAVEKGADIISMSWTFNHDANGADEFKKAIELAAQQNVLLFSSLRETENAVVVEKIYPVSLPLVFKIGSATRTGNQAQSYSGDSNSADFILPGREVLVRNGTETAEAQGSSIATALASGLAALIIFCADLVNTIYPNEKTWEREKLRQQPNMKYAFVNMSRQSNDTKYPEVQKYFTISDEDLDLTDIKNTITSLMAGKGN</sequence>
<evidence type="ECO:0000259" key="6">
    <source>
        <dbReference type="Pfam" id="PF00082"/>
    </source>
</evidence>
<proteinExistence type="inferred from homology"/>
<dbReference type="Gene3D" id="3.40.50.200">
    <property type="entry name" value="Peptidase S8/S53 domain"/>
    <property type="match status" value="1"/>
</dbReference>
<keyword evidence="3 4" id="KW-0720">Serine protease</keyword>
<evidence type="ECO:0000256" key="2">
    <source>
        <dbReference type="ARBA" id="ARBA00022670"/>
    </source>
</evidence>
<dbReference type="SUPFAM" id="SSF52743">
    <property type="entry name" value="Subtilisin-like"/>
    <property type="match status" value="1"/>
</dbReference>
<reference evidence="7 8" key="1">
    <citation type="submission" date="2024-01" db="EMBL/GenBank/DDBJ databases">
        <title>Complete genome of Cladobotryum mycophilum ATHUM6906.</title>
        <authorList>
            <person name="Christinaki A.C."/>
            <person name="Myridakis A.I."/>
            <person name="Kouvelis V.N."/>
        </authorList>
    </citation>
    <scope>NUCLEOTIDE SEQUENCE [LARGE SCALE GENOMIC DNA]</scope>
    <source>
        <strain evidence="7 8">ATHUM6906</strain>
    </source>
</reference>
<accession>A0ABR0SAA9</accession>
<dbReference type="PANTHER" id="PTHR43806:SF58">
    <property type="entry name" value="ALKALINE PROTEASE 1-RELATED"/>
    <property type="match status" value="1"/>
</dbReference>
<gene>
    <name evidence="7" type="ORF">PT974_10594</name>
</gene>
<comment type="similarity">
    <text evidence="1 4">Belongs to the peptidase S8 family.</text>
</comment>
<evidence type="ECO:0000313" key="7">
    <source>
        <dbReference type="EMBL" id="KAK5989096.1"/>
    </source>
</evidence>
<keyword evidence="2 4" id="KW-0645">Protease</keyword>
<keyword evidence="8" id="KW-1185">Reference proteome</keyword>
<dbReference type="InterPro" id="IPR036852">
    <property type="entry name" value="Peptidase_S8/S53_dom_sf"/>
</dbReference>
<dbReference type="Pfam" id="PF00082">
    <property type="entry name" value="Peptidase_S8"/>
    <property type="match status" value="1"/>
</dbReference>
<evidence type="ECO:0000256" key="3">
    <source>
        <dbReference type="ARBA" id="ARBA00022825"/>
    </source>
</evidence>
<name>A0ABR0SAA9_9HYPO</name>
<comment type="caution">
    <text evidence="7">The sequence shown here is derived from an EMBL/GenBank/DDBJ whole genome shotgun (WGS) entry which is preliminary data.</text>
</comment>
<dbReference type="PROSITE" id="PS51892">
    <property type="entry name" value="SUBTILASE"/>
    <property type="match status" value="1"/>
</dbReference>
<feature type="active site" description="Charge relay system" evidence="4">
    <location>
        <position position="650"/>
    </location>
</feature>
<dbReference type="InterPro" id="IPR050131">
    <property type="entry name" value="Peptidase_S8_subtilisin-like"/>
</dbReference>
<dbReference type="InterPro" id="IPR000209">
    <property type="entry name" value="Peptidase_S8/S53_dom"/>
</dbReference>
<evidence type="ECO:0000256" key="5">
    <source>
        <dbReference type="SAM" id="MobiDB-lite"/>
    </source>
</evidence>
<feature type="domain" description="Peptidase S8/S53" evidence="6">
    <location>
        <begin position="607"/>
        <end position="815"/>
    </location>
</feature>
<feature type="active site" description="Charge relay system" evidence="4">
    <location>
        <position position="614"/>
    </location>
</feature>
<evidence type="ECO:0000313" key="8">
    <source>
        <dbReference type="Proteomes" id="UP001338125"/>
    </source>
</evidence>
<keyword evidence="4" id="KW-0378">Hydrolase</keyword>
<dbReference type="PANTHER" id="PTHR43806">
    <property type="entry name" value="PEPTIDASE S8"/>
    <property type="match status" value="1"/>
</dbReference>
<dbReference type="Proteomes" id="UP001338125">
    <property type="component" value="Unassembled WGS sequence"/>
</dbReference>
<evidence type="ECO:0000256" key="1">
    <source>
        <dbReference type="ARBA" id="ARBA00011073"/>
    </source>
</evidence>
<feature type="active site" description="Charge relay system" evidence="4">
    <location>
        <position position="801"/>
    </location>
</feature>